<accession>A0AAV6NF66</accession>
<dbReference type="EMBL" id="JAGKQH010000006">
    <property type="protein sequence ID" value="KAG6596145.1"/>
    <property type="molecule type" value="Genomic_DNA"/>
</dbReference>
<evidence type="ECO:0000313" key="2">
    <source>
        <dbReference type="Proteomes" id="UP000685013"/>
    </source>
</evidence>
<dbReference type="AlphaFoldDB" id="A0AAV6NF66"/>
<sequence length="104" mass="11958">MAEYPFLQVTNQGSLGLSRQRLHPVDRFRFPDTQATTSPDMVRLRHVAIHLSHSFEARPPRLPENRIVEATTQLASTKLLLLVIFRWGIQQPIWVFAYVGHIGI</sequence>
<keyword evidence="2" id="KW-1185">Reference proteome</keyword>
<comment type="caution">
    <text evidence="1">The sequence shown here is derived from an EMBL/GenBank/DDBJ whole genome shotgun (WGS) entry which is preliminary data.</text>
</comment>
<organism evidence="1 2">
    <name type="scientific">Cucurbita argyrosperma subsp. sororia</name>
    <dbReference type="NCBI Taxonomy" id="37648"/>
    <lineage>
        <taxon>Eukaryota</taxon>
        <taxon>Viridiplantae</taxon>
        <taxon>Streptophyta</taxon>
        <taxon>Embryophyta</taxon>
        <taxon>Tracheophyta</taxon>
        <taxon>Spermatophyta</taxon>
        <taxon>Magnoliopsida</taxon>
        <taxon>eudicotyledons</taxon>
        <taxon>Gunneridae</taxon>
        <taxon>Pentapetalae</taxon>
        <taxon>rosids</taxon>
        <taxon>fabids</taxon>
        <taxon>Cucurbitales</taxon>
        <taxon>Cucurbitaceae</taxon>
        <taxon>Cucurbiteae</taxon>
        <taxon>Cucurbita</taxon>
    </lineage>
</organism>
<name>A0AAV6NF66_9ROSI</name>
<feature type="non-terminal residue" evidence="1">
    <location>
        <position position="1"/>
    </location>
</feature>
<dbReference type="Proteomes" id="UP000685013">
    <property type="component" value="Chromosome 6"/>
</dbReference>
<evidence type="ECO:0000313" key="1">
    <source>
        <dbReference type="EMBL" id="KAG6596145.1"/>
    </source>
</evidence>
<reference evidence="1 2" key="1">
    <citation type="journal article" date="2021" name="Hortic Res">
        <title>The domestication of Cucurbita argyrosperma as revealed by the genome of its wild relative.</title>
        <authorList>
            <person name="Barrera-Redondo J."/>
            <person name="Sanchez-de la Vega G."/>
            <person name="Aguirre-Liguori J.A."/>
            <person name="Castellanos-Morales G."/>
            <person name="Gutierrez-Guerrero Y.T."/>
            <person name="Aguirre-Dugua X."/>
            <person name="Aguirre-Planter E."/>
            <person name="Tenaillon M.I."/>
            <person name="Lira-Saade R."/>
            <person name="Eguiarte L.E."/>
        </authorList>
    </citation>
    <scope>NUCLEOTIDE SEQUENCE [LARGE SCALE GENOMIC DNA]</scope>
    <source>
        <strain evidence="1">JBR-2021</strain>
    </source>
</reference>
<proteinExistence type="predicted"/>
<protein>
    <submittedName>
        <fullName evidence="1">Uncharacterized protein</fullName>
    </submittedName>
</protein>
<gene>
    <name evidence="1" type="ORF">SDJN03_09325</name>
</gene>